<protein>
    <submittedName>
        <fullName evidence="3">Transmembrane anchor protein</fullName>
    </submittedName>
</protein>
<organism evidence="3 5">
    <name type="scientific">Brevundimonas vesicularis</name>
    <name type="common">Pseudomonas vesicularis</name>
    <dbReference type="NCBI Taxonomy" id="41276"/>
    <lineage>
        <taxon>Bacteria</taxon>
        <taxon>Pseudomonadati</taxon>
        <taxon>Pseudomonadota</taxon>
        <taxon>Alphaproteobacteria</taxon>
        <taxon>Caulobacterales</taxon>
        <taxon>Caulobacteraceae</taxon>
        <taxon>Brevundimonas</taxon>
    </lineage>
</organism>
<dbReference type="EMBL" id="CP022048">
    <property type="protein sequence ID" value="ASE39273.1"/>
    <property type="molecule type" value="Genomic_DNA"/>
</dbReference>
<dbReference type="Proteomes" id="UP000197050">
    <property type="component" value="Chromosome"/>
</dbReference>
<keyword evidence="2" id="KW-1133">Transmembrane helix</keyword>
<name>A0A1Z3U7N4_BREVE</name>
<feature type="compositionally biased region" description="Low complexity" evidence="1">
    <location>
        <begin position="113"/>
        <end position="129"/>
    </location>
</feature>
<accession>A0A1Z3U7N4</accession>
<evidence type="ECO:0000313" key="5">
    <source>
        <dbReference type="Proteomes" id="UP000197050"/>
    </source>
</evidence>
<reference evidence="4 6" key="3">
    <citation type="submission" date="2018-06" db="EMBL/GenBank/DDBJ databases">
        <authorList>
            <consortium name="Pathogen Informatics"/>
            <person name="Doyle S."/>
        </authorList>
    </citation>
    <scope>NUCLEOTIDE SEQUENCE [LARGE SCALE GENOMIC DNA]</scope>
    <source>
        <strain evidence="4 6">NCTC11166</strain>
    </source>
</reference>
<dbReference type="RefSeq" id="WP_035308115.1">
    <property type="nucleotide sequence ID" value="NZ_CP022048.2"/>
</dbReference>
<feature type="region of interest" description="Disordered" evidence="1">
    <location>
        <begin position="89"/>
        <end position="143"/>
    </location>
</feature>
<dbReference type="KEGG" id="bvc:CEP68_06995"/>
<evidence type="ECO:0000313" key="4">
    <source>
        <dbReference type="EMBL" id="SPU55208.1"/>
    </source>
</evidence>
<sequence>MQNLNQPDPAELPSTAKLLKSTGVAVVIASALLVTVVLPAEYGVDPTRIGSVFGLTEMGRIKRQLAVEAAAEAASTAAVITSTRTAPALPAAAPVGSPDTATQEPARSAKTEAVPPAVTTQTAAAATTTNGASAGRSHRTSLTLEPDEGAEIKMAMGDGAKANFTWSTSGPAVNYDTHGDGQGITYHGYSKGTSARETGVLTAAFAGHHGWFWRNRSGERVTITLQTSGDYESVDFVD</sequence>
<dbReference type="GeneID" id="34016423"/>
<dbReference type="AlphaFoldDB" id="A0A1Z3U7N4"/>
<reference evidence="5" key="1">
    <citation type="submission" date="2017-06" db="EMBL/GenBank/DDBJ databases">
        <title>FDA dAtabase for Regulatory Grade micrObial Sequences (FDA-ARGOS): Supporting development and validation of Infectious Disease Dx tests.</title>
        <authorList>
            <person name="Minogue T."/>
            <person name="Wolcott M."/>
            <person name="Wasieloski L."/>
            <person name="Aguilar W."/>
            <person name="Moore D."/>
            <person name="Tallon L."/>
            <person name="Sadzewicz L."/>
            <person name="Sengamalay N."/>
            <person name="Ott S."/>
            <person name="Godinez A."/>
            <person name="Nagaraj S."/>
            <person name="Nadendla S."/>
            <person name="Geyer C."/>
            <person name="Sichtig H."/>
        </authorList>
    </citation>
    <scope>NUCLEOTIDE SEQUENCE [LARGE SCALE GENOMIC DNA]</scope>
    <source>
        <strain evidence="5">FDAARGOS_289</strain>
    </source>
</reference>
<dbReference type="EMBL" id="UAQP01000014">
    <property type="protein sequence ID" value="SPU55208.1"/>
    <property type="molecule type" value="Genomic_DNA"/>
</dbReference>
<evidence type="ECO:0000256" key="1">
    <source>
        <dbReference type="SAM" id="MobiDB-lite"/>
    </source>
</evidence>
<keyword evidence="2 3" id="KW-0812">Transmembrane</keyword>
<gene>
    <name evidence="3" type="ORF">CEP68_06995</name>
    <name evidence="4" type="ORF">NCTC11166_02603</name>
</gene>
<keyword evidence="2" id="KW-0472">Membrane</keyword>
<evidence type="ECO:0000313" key="3">
    <source>
        <dbReference type="EMBL" id="ASE39273.1"/>
    </source>
</evidence>
<feature type="transmembrane region" description="Helical" evidence="2">
    <location>
        <begin position="18"/>
        <end position="38"/>
    </location>
</feature>
<evidence type="ECO:0000313" key="6">
    <source>
        <dbReference type="Proteomes" id="UP000251186"/>
    </source>
</evidence>
<proteinExistence type="predicted"/>
<evidence type="ECO:0000256" key="2">
    <source>
        <dbReference type="SAM" id="Phobius"/>
    </source>
</evidence>
<reference evidence="3" key="2">
    <citation type="submission" date="2017-12" db="EMBL/GenBank/DDBJ databases">
        <title>FDA dAtabase for Regulatory Grade micrObial Sequences (FDA-ARGOS): Supporting development and validation of Infectious Disease Dx tests.</title>
        <authorList>
            <person name="Campos J."/>
            <person name="Goldberg B."/>
            <person name="Tallon L."/>
            <person name="Sadzewicz L."/>
            <person name="Sengamalay N."/>
            <person name="Ott S."/>
            <person name="Godinez A."/>
            <person name="Nagaraj S."/>
            <person name="Vavikolanu K."/>
            <person name="Vyas G."/>
            <person name="Nadendla S."/>
            <person name="Aluvathingal J."/>
            <person name="Geyer C."/>
            <person name="Nandy P."/>
            <person name="Hobson J."/>
            <person name="Sichtig H."/>
        </authorList>
    </citation>
    <scope>NUCLEOTIDE SEQUENCE</scope>
    <source>
        <strain evidence="3">FDAARGOS_289</strain>
    </source>
</reference>
<dbReference type="Proteomes" id="UP000251186">
    <property type="component" value="Unassembled WGS sequence"/>
</dbReference>